<dbReference type="AlphaFoldDB" id="A0AAD9TR00"/>
<dbReference type="Proteomes" id="UP001280121">
    <property type="component" value="Unassembled WGS sequence"/>
</dbReference>
<accession>A0AAD9TR00</accession>
<dbReference type="InterPro" id="IPR005174">
    <property type="entry name" value="KIB1-4_b-propeller"/>
</dbReference>
<feature type="domain" description="KIB1-4 beta-propeller" evidence="1">
    <location>
        <begin position="37"/>
        <end position="134"/>
    </location>
</feature>
<gene>
    <name evidence="2" type="ORF">Ddye_028336</name>
</gene>
<dbReference type="Pfam" id="PF03478">
    <property type="entry name" value="Beta-prop_KIB1-4"/>
    <property type="match status" value="1"/>
</dbReference>
<comment type="caution">
    <text evidence="2">The sequence shown here is derived from an EMBL/GenBank/DDBJ whole genome shotgun (WGS) entry which is preliminary data.</text>
</comment>
<evidence type="ECO:0000313" key="2">
    <source>
        <dbReference type="EMBL" id="KAK2640541.1"/>
    </source>
</evidence>
<organism evidence="2 3">
    <name type="scientific">Dipteronia dyeriana</name>
    <dbReference type="NCBI Taxonomy" id="168575"/>
    <lineage>
        <taxon>Eukaryota</taxon>
        <taxon>Viridiplantae</taxon>
        <taxon>Streptophyta</taxon>
        <taxon>Embryophyta</taxon>
        <taxon>Tracheophyta</taxon>
        <taxon>Spermatophyta</taxon>
        <taxon>Magnoliopsida</taxon>
        <taxon>eudicotyledons</taxon>
        <taxon>Gunneridae</taxon>
        <taxon>Pentapetalae</taxon>
        <taxon>rosids</taxon>
        <taxon>malvids</taxon>
        <taxon>Sapindales</taxon>
        <taxon>Sapindaceae</taxon>
        <taxon>Hippocastanoideae</taxon>
        <taxon>Acereae</taxon>
        <taxon>Dipteronia</taxon>
    </lineage>
</organism>
<protein>
    <recommendedName>
        <fullName evidence="1">KIB1-4 beta-propeller domain-containing protein</fullName>
    </recommendedName>
</protein>
<evidence type="ECO:0000259" key="1">
    <source>
        <dbReference type="Pfam" id="PF03478"/>
    </source>
</evidence>
<sequence length="149" mass="17367">MMSYDLDQTDDRGICYLWDPAAKRSYIVKEAAVLENRYFFVQNLIIQGKLEIQTCKPGDKSWKMLELSAEFGRVVYRKWPTQECFYCIFSDGKMGAFNIKHKERKLLSEQSPLISHSHSRRLIVASNGDLLLCNCSKLSLWRFDISNTK</sequence>
<reference evidence="2" key="1">
    <citation type="journal article" date="2023" name="Plant J.">
        <title>Genome sequences and population genomics provide insights into the demographic history, inbreeding, and mutation load of two 'living fossil' tree species of Dipteronia.</title>
        <authorList>
            <person name="Feng Y."/>
            <person name="Comes H.P."/>
            <person name="Chen J."/>
            <person name="Zhu S."/>
            <person name="Lu R."/>
            <person name="Zhang X."/>
            <person name="Li P."/>
            <person name="Qiu J."/>
            <person name="Olsen K.M."/>
            <person name="Qiu Y."/>
        </authorList>
    </citation>
    <scope>NUCLEOTIDE SEQUENCE</scope>
    <source>
        <strain evidence="2">KIB01</strain>
    </source>
</reference>
<name>A0AAD9TR00_9ROSI</name>
<proteinExistence type="predicted"/>
<keyword evidence="3" id="KW-1185">Reference proteome</keyword>
<dbReference type="EMBL" id="JANJYI010000008">
    <property type="protein sequence ID" value="KAK2640541.1"/>
    <property type="molecule type" value="Genomic_DNA"/>
</dbReference>
<evidence type="ECO:0000313" key="3">
    <source>
        <dbReference type="Proteomes" id="UP001280121"/>
    </source>
</evidence>